<feature type="signal peptide" evidence="2">
    <location>
        <begin position="1"/>
        <end position="39"/>
    </location>
</feature>
<protein>
    <submittedName>
        <fullName evidence="3">Uncharacterized protein</fullName>
    </submittedName>
</protein>
<dbReference type="EMBL" id="QTJR01000002">
    <property type="protein sequence ID" value="RDY68642.1"/>
    <property type="molecule type" value="Genomic_DNA"/>
</dbReference>
<gene>
    <name evidence="3" type="ORF">DX912_03825</name>
</gene>
<organism evidence="3 4">
    <name type="scientific">Lysobacter soli</name>
    <dbReference type="NCBI Taxonomy" id="453783"/>
    <lineage>
        <taxon>Bacteria</taxon>
        <taxon>Pseudomonadati</taxon>
        <taxon>Pseudomonadota</taxon>
        <taxon>Gammaproteobacteria</taxon>
        <taxon>Lysobacterales</taxon>
        <taxon>Lysobacteraceae</taxon>
        <taxon>Lysobacter</taxon>
    </lineage>
</organism>
<reference evidence="3 4" key="1">
    <citation type="submission" date="2018-08" db="EMBL/GenBank/DDBJ databases">
        <title>Lysobacter soli KCTC 22011, whole genome shotgun sequence.</title>
        <authorList>
            <person name="Zhang X."/>
            <person name="Feng G."/>
            <person name="Zhu H."/>
        </authorList>
    </citation>
    <scope>NUCLEOTIDE SEQUENCE [LARGE SCALE GENOMIC DNA]</scope>
    <source>
        <strain evidence="3 4">KCTC 22011</strain>
    </source>
</reference>
<name>A0A3D8VGW1_9GAMM</name>
<sequence>MSAKAAAGRRTNGFPMPRTTFRIAPLVFALTAAVSAAHAAPPASTPAATAAIAESTNAILQGDSQRAVTALRASPAAGFVDKDAVYRACMLARHGDAPVFATDAIADGFARQVLHDYQDYWWHAMKAPQQRAQLEAKLLATLRKRIGPDANDAKDMDALEPILQGQLLAHGYRAQLGRTLPLRELMMWRKQETRPWKVELPEGPYTVKVELLDDWVSRGWTSYGRCERGSAGGWATAEALYAVVPSYTEGLDSEAFRVVFLGHETQHFADQNAFPGMASWELEYRAKLVELAQAREVSAKRLGSFITAQGDDPDSPHTYANKRVVADLTAKLGAAPDKVSIERLQQAARDQLAEDTARRKAAAPGAEAVAR</sequence>
<evidence type="ECO:0000313" key="3">
    <source>
        <dbReference type="EMBL" id="RDY68642.1"/>
    </source>
</evidence>
<keyword evidence="4" id="KW-1185">Reference proteome</keyword>
<dbReference type="AlphaFoldDB" id="A0A3D8VGW1"/>
<evidence type="ECO:0000256" key="2">
    <source>
        <dbReference type="SAM" id="SignalP"/>
    </source>
</evidence>
<keyword evidence="2" id="KW-0732">Signal</keyword>
<feature type="region of interest" description="Disordered" evidence="1">
    <location>
        <begin position="349"/>
        <end position="371"/>
    </location>
</feature>
<evidence type="ECO:0000256" key="1">
    <source>
        <dbReference type="SAM" id="MobiDB-lite"/>
    </source>
</evidence>
<proteinExistence type="predicted"/>
<dbReference type="Proteomes" id="UP000256829">
    <property type="component" value="Unassembled WGS sequence"/>
</dbReference>
<accession>A0A3D8VGW1</accession>
<feature type="chain" id="PRO_5017794237" evidence="2">
    <location>
        <begin position="40"/>
        <end position="371"/>
    </location>
</feature>
<evidence type="ECO:0000313" key="4">
    <source>
        <dbReference type="Proteomes" id="UP000256829"/>
    </source>
</evidence>
<feature type="compositionally biased region" description="Low complexity" evidence="1">
    <location>
        <begin position="362"/>
        <end position="371"/>
    </location>
</feature>
<comment type="caution">
    <text evidence="3">The sequence shown here is derived from an EMBL/GenBank/DDBJ whole genome shotgun (WGS) entry which is preliminary data.</text>
</comment>